<keyword evidence="1" id="KW-0723">Serine/threonine-protein kinase</keyword>
<dbReference type="InterPro" id="IPR008271">
    <property type="entry name" value="Ser/Thr_kinase_AS"/>
</dbReference>
<evidence type="ECO:0000259" key="8">
    <source>
        <dbReference type="PROSITE" id="PS50011"/>
    </source>
</evidence>
<evidence type="ECO:0000256" key="5">
    <source>
        <dbReference type="ARBA" id="ARBA00022777"/>
    </source>
</evidence>
<dbReference type="EMBL" id="JAHUZN010000003">
    <property type="protein sequence ID" value="KAG8498928.1"/>
    <property type="molecule type" value="Genomic_DNA"/>
</dbReference>
<dbReference type="CDD" id="cd14133">
    <property type="entry name" value="PKc_DYRK_like"/>
    <property type="match status" value="1"/>
</dbReference>
<dbReference type="FunFam" id="3.30.200.20:FF:000216">
    <property type="entry name" value="Putative serine/threonine-protein kinase dyrk2"/>
    <property type="match status" value="1"/>
</dbReference>
<dbReference type="Gene3D" id="1.10.510.10">
    <property type="entry name" value="Transferase(Phosphotransferase) domain 1"/>
    <property type="match status" value="1"/>
</dbReference>
<feature type="compositionally biased region" description="Basic and acidic residues" evidence="7">
    <location>
        <begin position="681"/>
        <end position="696"/>
    </location>
</feature>
<feature type="region of interest" description="Disordered" evidence="7">
    <location>
        <begin position="53"/>
        <end position="77"/>
    </location>
</feature>
<feature type="compositionally biased region" description="Polar residues" evidence="7">
    <location>
        <begin position="94"/>
        <end position="111"/>
    </location>
</feature>
<feature type="compositionally biased region" description="Basic and acidic residues" evidence="7">
    <location>
        <begin position="476"/>
        <end position="499"/>
    </location>
</feature>
<keyword evidence="4" id="KW-0547">Nucleotide-binding</keyword>
<dbReference type="PANTHER" id="PTHR24058:SF124">
    <property type="entry name" value="PROTEIN KINASE SUPERFAMILY PROTEIN"/>
    <property type="match status" value="1"/>
</dbReference>
<keyword evidence="5" id="KW-0418">Kinase</keyword>
<feature type="domain" description="Protein kinase" evidence="8">
    <location>
        <begin position="847"/>
        <end position="1149"/>
    </location>
</feature>
<sequence>MTEPSSADVILEFLRRNRFTRAEAALRSELGNRPDLNGFCQKLTLEEKVSGNVLEEENGKKIAGESHGSGSRNSSEVSKELIVKEIKCGAGRNGSESQWRNAASTGDSNKLNEGRVTSDMSFAFSKNSEDAVLNMQSWNFNASNGPDLLKGDGIFRSSSFSELEKPVKSRWCISEAPDIDKGNVKTGEEISFSGEIKASCHGNTGKANVEYKYDKFHTSETKELDQQFKTSGAYLKENFADNSRWSRTEEPSSSFSEMWKDCSVKTVFPFPKGDLSIGYNAASASDKREGKKKADALDVRAAIKEQVDEVGRALFFGNQGNAEKKSINGLAFPLAYDDQREELPRLPPVKLKSEEKSLNVNWEEKYERDGPGAKLVSADNTFLIGSYLDVPIGQEINASGGKRNAGGSWLSVSQGIAEDASDLVSGFATIGDGLSESIDYPNEYWESDEYDDDDDVGYMRQPIEDEAWFLAHEIDYPSDNEKGTGHGSVRDPQERSQTKDDDDDQSFAEEDSYFSGERYFQAKNVEPVAASDDPIGLSVTEMYNGTHENDLIAQYDGQLMDEEELNLMRAEPVWQGFVTQTNELIMLGDGEVLNECGRSQLDDICIDNDQHGAVRSIGVGINSDTADFGSEVRESLVAVSSEGDLEYFHDHDGSIGGSRQSYHETERKYIDKPNRDKRKTGKNDSNKYAIENDKGSSKSIWPSNSNAAGEERDDCLTALMESDNMLATWRRKSSDSSVAKSSRDDDDANVRSANSSPSTLSNYGYGAQEKTKKEEDEKTSGLREEDLGASLEDEEAAAVQEQVRQIKAQEEEFETFDLKIVHRKNRTGFEEDKNFHVVLNSVIAGRYHVTEYLGSAAFSKAIQAHDLHTGMDVCVKIIKNNKDFFDQSLDEIKLLKYVNKHDPADKHHILRLYDYFYYREHLLIVCELLKANLYEFHKFNRESGGEVYFTMPRLQSITIQCLEALQFLHGLGLIHCDLKPENILVKSYSRCEVKVIDLGSSCFETDHLCSYVQSRSYRAPEVILGLPYDKKIDIWSLGCILAELCTGNVLFQNDSPATLLARVIGIMGPIKQDMLAKGRDTYKYFTKNHMLYERNQETNRLEYLIPKKTSLRHRLPMGDQGFIDFVAHLLEVNPKKRPSAAEALKHPWLSYPYEPISA</sequence>
<organism evidence="9 10">
    <name type="scientific">Gossypium anomalum</name>
    <dbReference type="NCBI Taxonomy" id="47600"/>
    <lineage>
        <taxon>Eukaryota</taxon>
        <taxon>Viridiplantae</taxon>
        <taxon>Streptophyta</taxon>
        <taxon>Embryophyta</taxon>
        <taxon>Tracheophyta</taxon>
        <taxon>Spermatophyta</taxon>
        <taxon>Magnoliopsida</taxon>
        <taxon>eudicotyledons</taxon>
        <taxon>Gunneridae</taxon>
        <taxon>Pentapetalae</taxon>
        <taxon>rosids</taxon>
        <taxon>malvids</taxon>
        <taxon>Malvales</taxon>
        <taxon>Malvaceae</taxon>
        <taxon>Malvoideae</taxon>
        <taxon>Gossypium</taxon>
    </lineage>
</organism>
<dbReference type="Gene3D" id="3.30.200.20">
    <property type="entry name" value="Phosphorylase Kinase, domain 1"/>
    <property type="match status" value="1"/>
</dbReference>
<feature type="compositionally biased region" description="Basic and acidic residues" evidence="7">
    <location>
        <begin position="769"/>
        <end position="786"/>
    </location>
</feature>
<evidence type="ECO:0000256" key="6">
    <source>
        <dbReference type="ARBA" id="ARBA00022840"/>
    </source>
</evidence>
<protein>
    <recommendedName>
        <fullName evidence="8">Protein kinase domain-containing protein</fullName>
    </recommendedName>
</protein>
<dbReference type="InterPro" id="IPR000719">
    <property type="entry name" value="Prot_kinase_dom"/>
</dbReference>
<dbReference type="InterPro" id="IPR011009">
    <property type="entry name" value="Kinase-like_dom_sf"/>
</dbReference>
<evidence type="ECO:0000256" key="3">
    <source>
        <dbReference type="ARBA" id="ARBA00022679"/>
    </source>
</evidence>
<evidence type="ECO:0000256" key="2">
    <source>
        <dbReference type="ARBA" id="ARBA00022553"/>
    </source>
</evidence>
<dbReference type="GO" id="GO:0004674">
    <property type="term" value="F:protein serine/threonine kinase activity"/>
    <property type="evidence" value="ECO:0007669"/>
    <property type="project" value="UniProtKB-KW"/>
</dbReference>
<evidence type="ECO:0000313" key="10">
    <source>
        <dbReference type="Proteomes" id="UP000701853"/>
    </source>
</evidence>
<keyword evidence="6" id="KW-0067">ATP-binding</keyword>
<dbReference type="AlphaFoldDB" id="A0A8J5ZC57"/>
<feature type="region of interest" description="Disordered" evidence="7">
    <location>
        <begin position="476"/>
        <end position="508"/>
    </location>
</feature>
<reference evidence="9 10" key="1">
    <citation type="journal article" date="2021" name="bioRxiv">
        <title>The Gossypium anomalum genome as a resource for cotton improvement and evolutionary analysis of hybrid incompatibility.</title>
        <authorList>
            <person name="Grover C.E."/>
            <person name="Yuan D."/>
            <person name="Arick M.A."/>
            <person name="Miller E.R."/>
            <person name="Hu G."/>
            <person name="Peterson D.G."/>
            <person name="Wendel J.F."/>
            <person name="Udall J.A."/>
        </authorList>
    </citation>
    <scope>NUCLEOTIDE SEQUENCE [LARGE SCALE GENOMIC DNA]</scope>
    <source>
        <strain evidence="9">JFW-Udall</strain>
        <tissue evidence="9">Leaf</tissue>
    </source>
</reference>
<dbReference type="Pfam" id="PF00069">
    <property type="entry name" value="Pkinase"/>
    <property type="match status" value="1"/>
</dbReference>
<evidence type="ECO:0000256" key="7">
    <source>
        <dbReference type="SAM" id="MobiDB-lite"/>
    </source>
</evidence>
<evidence type="ECO:0000256" key="1">
    <source>
        <dbReference type="ARBA" id="ARBA00022527"/>
    </source>
</evidence>
<keyword evidence="3" id="KW-0808">Transferase</keyword>
<dbReference type="SUPFAM" id="SSF56112">
    <property type="entry name" value="Protein kinase-like (PK-like)"/>
    <property type="match status" value="1"/>
</dbReference>
<dbReference type="FunFam" id="1.10.510.10:FF:000380">
    <property type="entry name" value="Serine/threonine-protein kinase ppk15"/>
    <property type="match status" value="1"/>
</dbReference>
<dbReference type="GO" id="GO:0005524">
    <property type="term" value="F:ATP binding"/>
    <property type="evidence" value="ECO:0007669"/>
    <property type="project" value="UniProtKB-KW"/>
</dbReference>
<gene>
    <name evidence="9" type="ORF">CXB51_005355</name>
</gene>
<feature type="region of interest" description="Disordered" evidence="7">
    <location>
        <begin position="729"/>
        <end position="794"/>
    </location>
</feature>
<feature type="compositionally biased region" description="Polar residues" evidence="7">
    <location>
        <begin position="751"/>
        <end position="762"/>
    </location>
</feature>
<dbReference type="PROSITE" id="PS00108">
    <property type="entry name" value="PROTEIN_KINASE_ST"/>
    <property type="match status" value="1"/>
</dbReference>
<dbReference type="OrthoDB" id="9332038at2759"/>
<name>A0A8J5ZC57_9ROSI</name>
<feature type="region of interest" description="Disordered" evidence="7">
    <location>
        <begin position="91"/>
        <end position="114"/>
    </location>
</feature>
<dbReference type="PROSITE" id="PS50011">
    <property type="entry name" value="PROTEIN_KINASE_DOM"/>
    <property type="match status" value="1"/>
</dbReference>
<dbReference type="PANTHER" id="PTHR24058">
    <property type="entry name" value="DUAL SPECIFICITY PROTEIN KINASE"/>
    <property type="match status" value="1"/>
</dbReference>
<feature type="compositionally biased region" description="Polar residues" evidence="7">
    <location>
        <begin position="697"/>
        <end position="707"/>
    </location>
</feature>
<evidence type="ECO:0000313" key="9">
    <source>
        <dbReference type="EMBL" id="KAG8498928.1"/>
    </source>
</evidence>
<proteinExistence type="predicted"/>
<comment type="caution">
    <text evidence="9">The sequence shown here is derived from an EMBL/GenBank/DDBJ whole genome shotgun (WGS) entry which is preliminary data.</text>
</comment>
<keyword evidence="10" id="KW-1185">Reference proteome</keyword>
<dbReference type="Proteomes" id="UP000701853">
    <property type="component" value="Chromosome 3"/>
</dbReference>
<evidence type="ECO:0000256" key="4">
    <source>
        <dbReference type="ARBA" id="ARBA00022741"/>
    </source>
</evidence>
<dbReference type="SMART" id="SM00220">
    <property type="entry name" value="S_TKc"/>
    <property type="match status" value="1"/>
</dbReference>
<accession>A0A8J5ZC57</accession>
<dbReference type="InterPro" id="IPR050494">
    <property type="entry name" value="Ser_Thr_dual-spec_kinase"/>
</dbReference>
<keyword evidence="2" id="KW-0597">Phosphoprotein</keyword>
<feature type="region of interest" description="Disordered" evidence="7">
    <location>
        <begin position="670"/>
        <end position="709"/>
    </location>
</feature>